<dbReference type="AlphaFoldDB" id="A0A2G9SFC8"/>
<sequence length="39" mass="4522">MFNTQADRLMMTLPHPDVIVCFSEDPWETALHHLSVHVC</sequence>
<organism evidence="1 2">
    <name type="scientific">Aquarana catesbeiana</name>
    <name type="common">American bullfrog</name>
    <name type="synonym">Rana catesbeiana</name>
    <dbReference type="NCBI Taxonomy" id="8400"/>
    <lineage>
        <taxon>Eukaryota</taxon>
        <taxon>Metazoa</taxon>
        <taxon>Chordata</taxon>
        <taxon>Craniata</taxon>
        <taxon>Vertebrata</taxon>
        <taxon>Euteleostomi</taxon>
        <taxon>Amphibia</taxon>
        <taxon>Batrachia</taxon>
        <taxon>Anura</taxon>
        <taxon>Neobatrachia</taxon>
        <taxon>Ranoidea</taxon>
        <taxon>Ranidae</taxon>
        <taxon>Aquarana</taxon>
    </lineage>
</organism>
<name>A0A2G9SFC8_AQUCT</name>
<keyword evidence="2" id="KW-1185">Reference proteome</keyword>
<evidence type="ECO:0000313" key="2">
    <source>
        <dbReference type="Proteomes" id="UP000228934"/>
    </source>
</evidence>
<dbReference type="OrthoDB" id="5839090at2759"/>
<proteinExistence type="predicted"/>
<reference evidence="2" key="1">
    <citation type="journal article" date="2017" name="Nat. Commun.">
        <title>The North American bullfrog draft genome provides insight into hormonal regulation of long noncoding RNA.</title>
        <authorList>
            <person name="Hammond S.A."/>
            <person name="Warren R.L."/>
            <person name="Vandervalk B.P."/>
            <person name="Kucuk E."/>
            <person name="Khan H."/>
            <person name="Gibb E.A."/>
            <person name="Pandoh P."/>
            <person name="Kirk H."/>
            <person name="Zhao Y."/>
            <person name="Jones M."/>
            <person name="Mungall A.J."/>
            <person name="Coope R."/>
            <person name="Pleasance S."/>
            <person name="Moore R.A."/>
            <person name="Holt R.A."/>
            <person name="Round J.M."/>
            <person name="Ohora S."/>
            <person name="Walle B.V."/>
            <person name="Veldhoen N."/>
            <person name="Helbing C.C."/>
            <person name="Birol I."/>
        </authorList>
    </citation>
    <scope>NUCLEOTIDE SEQUENCE [LARGE SCALE GENOMIC DNA]</scope>
</reference>
<dbReference type="EMBL" id="KV924215">
    <property type="protein sequence ID" value="PIO38203.1"/>
    <property type="molecule type" value="Genomic_DNA"/>
</dbReference>
<evidence type="ECO:0000313" key="1">
    <source>
        <dbReference type="EMBL" id="PIO38203.1"/>
    </source>
</evidence>
<gene>
    <name evidence="1" type="ORF">AB205_0205280</name>
</gene>
<accession>A0A2G9SFC8</accession>
<dbReference type="Proteomes" id="UP000228934">
    <property type="component" value="Unassembled WGS sequence"/>
</dbReference>
<protein>
    <submittedName>
        <fullName evidence="1">Uncharacterized protein</fullName>
    </submittedName>
</protein>